<dbReference type="PROSITE" id="PS51892">
    <property type="entry name" value="SUBTILASE"/>
    <property type="match status" value="1"/>
</dbReference>
<dbReference type="PROSITE" id="PS00138">
    <property type="entry name" value="SUBTILASE_SER"/>
    <property type="match status" value="1"/>
</dbReference>
<keyword evidence="3 6" id="KW-0378">Hydrolase</keyword>
<dbReference type="Pfam" id="PF00082">
    <property type="entry name" value="Peptidase_S8"/>
    <property type="match status" value="1"/>
</dbReference>
<dbReference type="CDD" id="cd07487">
    <property type="entry name" value="Peptidases_S8_1"/>
    <property type="match status" value="1"/>
</dbReference>
<dbReference type="Proteomes" id="UP000199651">
    <property type="component" value="Unassembled WGS sequence"/>
</dbReference>
<evidence type="ECO:0000256" key="2">
    <source>
        <dbReference type="ARBA" id="ARBA00022670"/>
    </source>
</evidence>
<accession>A0A1H0IP04</accession>
<dbReference type="PRINTS" id="PR00723">
    <property type="entry name" value="SUBTILISIN"/>
</dbReference>
<keyword evidence="2 6" id="KW-0645">Protease</keyword>
<dbReference type="PANTHER" id="PTHR43806:SF11">
    <property type="entry name" value="CEREVISIN-RELATED"/>
    <property type="match status" value="1"/>
</dbReference>
<gene>
    <name evidence="10" type="ORF">SAMN05192558_102639</name>
</gene>
<dbReference type="PROSITE" id="PS00137">
    <property type="entry name" value="SUBTILASE_HIS"/>
    <property type="match status" value="1"/>
</dbReference>
<dbReference type="SUPFAM" id="SSF52743">
    <property type="entry name" value="Subtilisin-like"/>
    <property type="match status" value="1"/>
</dbReference>
<dbReference type="GO" id="GO:0006508">
    <property type="term" value="P:proteolysis"/>
    <property type="evidence" value="ECO:0007669"/>
    <property type="project" value="UniProtKB-KW"/>
</dbReference>
<organism evidence="10 11">
    <name type="scientific">Actinokineospora alba</name>
    <dbReference type="NCBI Taxonomy" id="504798"/>
    <lineage>
        <taxon>Bacteria</taxon>
        <taxon>Bacillati</taxon>
        <taxon>Actinomycetota</taxon>
        <taxon>Actinomycetes</taxon>
        <taxon>Pseudonocardiales</taxon>
        <taxon>Pseudonocardiaceae</taxon>
        <taxon>Actinokineospora</taxon>
    </lineage>
</organism>
<evidence type="ECO:0000256" key="3">
    <source>
        <dbReference type="ARBA" id="ARBA00022801"/>
    </source>
</evidence>
<dbReference type="PROSITE" id="PS00136">
    <property type="entry name" value="SUBTILASE_ASP"/>
    <property type="match status" value="1"/>
</dbReference>
<feature type="active site" description="Charge relay system" evidence="5 6">
    <location>
        <position position="405"/>
    </location>
</feature>
<dbReference type="OrthoDB" id="9795680at2"/>
<dbReference type="InterPro" id="IPR000209">
    <property type="entry name" value="Peptidase_S8/S53_dom"/>
</dbReference>
<feature type="chain" id="PRO_5038507746" evidence="8">
    <location>
        <begin position="24"/>
        <end position="1055"/>
    </location>
</feature>
<dbReference type="AlphaFoldDB" id="A0A1H0IP04"/>
<dbReference type="Gene3D" id="3.40.50.200">
    <property type="entry name" value="Peptidase S8/S53 domain"/>
    <property type="match status" value="1"/>
</dbReference>
<sequence length="1055" mass="109556">MKRTISLVIAIGLVAAGSTAATAQTVQPSRQPSNDAKAVTLITGDRVLLSAGKPAVLPGKGRERIAFRTYTVAGRLNVIPADALPLVSSGKLDPRLFDVTGLLDAGYGDSRGDLPLILTGPTPRSAGVRTVRELPSAGARAVAAEKSSLGESWRALAAGPGKVWLDARHKANLDRSTAQIGAPSAWQAGLTGAGVTVAVLDTGVDQTHPDLAGREVGEQNFTDSADAVDRVGHGTHVGSTIAGGGAKYKGVAHGAKLLDGKVLSDQGWGQESWIIAGMEWAAEQGADIVNLSLGGQDTAEVDPLEAAVNRLTAERGTLFVIAAGNSGPSAGSVGSPGSAEAALTVGSVERDDTLSFFSSRGPRVGDGGIKPDVTAPGSQIVAAQAKEGSIGTPVEPGYVSMSGTSMATPHVAGAAALLVQKNPQWTAGQLKAALTASARPTAGESAYAQGSGRIDVPKSLAQNVTSEPTSVSFGVPQWPHDDDQPVSKEITYRNGGTAPVTLDLTADFVGPDGKPAPAGMIALSRDRVEVPAGGTATVGVTSDTRLGSVDGAYSGAVVARSGETAVRTPVGVDREVESYQLKATFLGLDGKPSPDAYTLLFGLDSGQPYFVNSPDGVVTRRLPKGRYLIDTFFSYETASHVLADPGFTLTKDTEIVVDARITKQLKVVAPDPAAVSVLASAGYELTTEHGSIGVAALADSAEQIYTAHLGAELPADKFLWTLNTSWMAGKDFYGLAHFQPKSVPTGLEKTYRPADMATVRTALGQPTAQAANGLRVTFPLYSDGRGSSWAIGREITMPGGLTEHFSTENTQWESEVMIGEPPAILGAFRSAPKQLRAGRTYQERMAGAIFGPALPRSTYPWAERFGDEIGFNIGLFGDGAGNAGFTAVTSGNTTLYRDGVKLGASPDAGYGVFPVPAAKGAYRLTTEGVRGEVFDVSTRVSAAWTFTSASGDKAIPLSVVRFHGALDESNSARAGRPFLLPVSMQLEDGSTVTPRKLGVEVSYDEGKTWRRATVANNSALLFHPAEAKSVSLRAKAEDGRGGTVEQTIIRAYKLK</sequence>
<comment type="similarity">
    <text evidence="1 6 7">Belongs to the peptidase S8 family.</text>
</comment>
<evidence type="ECO:0000256" key="7">
    <source>
        <dbReference type="RuleBase" id="RU003355"/>
    </source>
</evidence>
<name>A0A1H0IP04_9PSEU</name>
<evidence type="ECO:0000256" key="5">
    <source>
        <dbReference type="PIRSR" id="PIRSR615500-1"/>
    </source>
</evidence>
<evidence type="ECO:0000256" key="1">
    <source>
        <dbReference type="ARBA" id="ARBA00011073"/>
    </source>
</evidence>
<dbReference type="PIRSF" id="PIRSF037854">
    <property type="entry name" value="Dihydropyridine_esterase"/>
    <property type="match status" value="1"/>
</dbReference>
<evidence type="ECO:0000313" key="11">
    <source>
        <dbReference type="Proteomes" id="UP000199651"/>
    </source>
</evidence>
<dbReference type="InterPro" id="IPR036852">
    <property type="entry name" value="Peptidase_S8/S53_dom_sf"/>
</dbReference>
<keyword evidence="8" id="KW-0732">Signal</keyword>
<dbReference type="InterPro" id="IPR023828">
    <property type="entry name" value="Peptidase_S8_Ser-AS"/>
</dbReference>
<evidence type="ECO:0000256" key="4">
    <source>
        <dbReference type="ARBA" id="ARBA00022825"/>
    </source>
</evidence>
<feature type="domain" description="Peptidase S8/S53" evidence="9">
    <location>
        <begin position="192"/>
        <end position="450"/>
    </location>
</feature>
<dbReference type="InterPro" id="IPR023827">
    <property type="entry name" value="Peptidase_S8_Asp-AS"/>
</dbReference>
<dbReference type="InterPro" id="IPR015500">
    <property type="entry name" value="Peptidase_S8_subtilisin-rel"/>
</dbReference>
<protein>
    <submittedName>
        <fullName evidence="10">Subtilase family protein</fullName>
    </submittedName>
</protein>
<dbReference type="GO" id="GO:0004252">
    <property type="term" value="F:serine-type endopeptidase activity"/>
    <property type="evidence" value="ECO:0007669"/>
    <property type="project" value="UniProtKB-UniRule"/>
</dbReference>
<dbReference type="PANTHER" id="PTHR43806">
    <property type="entry name" value="PEPTIDASE S8"/>
    <property type="match status" value="1"/>
</dbReference>
<keyword evidence="11" id="KW-1185">Reference proteome</keyword>
<dbReference type="EMBL" id="FNJB01000002">
    <property type="protein sequence ID" value="SDO33108.1"/>
    <property type="molecule type" value="Genomic_DNA"/>
</dbReference>
<dbReference type="STRING" id="504798.SAMN05421871_108338"/>
<evidence type="ECO:0000259" key="9">
    <source>
        <dbReference type="Pfam" id="PF00082"/>
    </source>
</evidence>
<keyword evidence="4 6" id="KW-0720">Serine protease</keyword>
<feature type="active site" description="Charge relay system" evidence="5 6">
    <location>
        <position position="233"/>
    </location>
</feature>
<reference evidence="11" key="1">
    <citation type="submission" date="2016-10" db="EMBL/GenBank/DDBJ databases">
        <authorList>
            <person name="Varghese N."/>
            <person name="Submissions S."/>
        </authorList>
    </citation>
    <scope>NUCLEOTIDE SEQUENCE [LARGE SCALE GENOMIC DNA]</scope>
    <source>
        <strain evidence="11">IBRC-M 10655</strain>
    </source>
</reference>
<feature type="active site" description="Charge relay system" evidence="5 6">
    <location>
        <position position="201"/>
    </location>
</feature>
<evidence type="ECO:0000256" key="6">
    <source>
        <dbReference type="PROSITE-ProRule" id="PRU01240"/>
    </source>
</evidence>
<proteinExistence type="inferred from homology"/>
<dbReference type="InterPro" id="IPR017297">
    <property type="entry name" value="Peptidase_S8A_DPH-A"/>
</dbReference>
<evidence type="ECO:0000256" key="8">
    <source>
        <dbReference type="SAM" id="SignalP"/>
    </source>
</evidence>
<dbReference type="InterPro" id="IPR022398">
    <property type="entry name" value="Peptidase_S8_His-AS"/>
</dbReference>
<evidence type="ECO:0000313" key="10">
    <source>
        <dbReference type="EMBL" id="SDO33108.1"/>
    </source>
</evidence>
<dbReference type="InterPro" id="IPR050131">
    <property type="entry name" value="Peptidase_S8_subtilisin-like"/>
</dbReference>
<feature type="signal peptide" evidence="8">
    <location>
        <begin position="1"/>
        <end position="23"/>
    </location>
</feature>